<keyword evidence="2" id="KW-0255">Endonuclease</keyword>
<feature type="domain" description="TNase-like" evidence="5">
    <location>
        <begin position="24"/>
        <end position="144"/>
    </location>
</feature>
<dbReference type="InterPro" id="IPR016071">
    <property type="entry name" value="Staphylococal_nuclease_OB-fold"/>
</dbReference>
<gene>
    <name evidence="6" type="ORF">JR347_05610</name>
</gene>
<keyword evidence="1" id="KW-0540">Nuclease</keyword>
<keyword evidence="7" id="KW-1185">Reference proteome</keyword>
<protein>
    <submittedName>
        <fullName evidence="6">Thermonuclease family protein</fullName>
    </submittedName>
</protein>
<dbReference type="Pfam" id="PF00565">
    <property type="entry name" value="SNase"/>
    <property type="match status" value="1"/>
</dbReference>
<evidence type="ECO:0000256" key="3">
    <source>
        <dbReference type="ARBA" id="ARBA00022801"/>
    </source>
</evidence>
<dbReference type="KEGG" id="fuv:JR347_05610"/>
<feature type="chain" id="PRO_5038053439" evidence="4">
    <location>
        <begin position="20"/>
        <end position="165"/>
    </location>
</feature>
<dbReference type="SUPFAM" id="SSF50199">
    <property type="entry name" value="Staphylococcal nuclease"/>
    <property type="match status" value="1"/>
</dbReference>
<dbReference type="Proteomes" id="UP000662783">
    <property type="component" value="Chromosome"/>
</dbReference>
<dbReference type="PROSITE" id="PS50830">
    <property type="entry name" value="TNASE_3"/>
    <property type="match status" value="1"/>
</dbReference>
<organism evidence="6 7">
    <name type="scientific">Fulvivirga lutea</name>
    <dbReference type="NCBI Taxonomy" id="2810512"/>
    <lineage>
        <taxon>Bacteria</taxon>
        <taxon>Pseudomonadati</taxon>
        <taxon>Bacteroidota</taxon>
        <taxon>Cytophagia</taxon>
        <taxon>Cytophagales</taxon>
        <taxon>Fulvivirgaceae</taxon>
        <taxon>Fulvivirga</taxon>
    </lineage>
</organism>
<dbReference type="Gene3D" id="2.40.50.90">
    <property type="match status" value="1"/>
</dbReference>
<keyword evidence="4" id="KW-0732">Signal</keyword>
<evidence type="ECO:0000256" key="1">
    <source>
        <dbReference type="ARBA" id="ARBA00022722"/>
    </source>
</evidence>
<dbReference type="PANTHER" id="PTHR12302:SF3">
    <property type="entry name" value="SERINE_THREONINE-PROTEIN KINASE 31"/>
    <property type="match status" value="1"/>
</dbReference>
<evidence type="ECO:0000259" key="5">
    <source>
        <dbReference type="PROSITE" id="PS50830"/>
    </source>
</evidence>
<keyword evidence="3" id="KW-0378">Hydrolase</keyword>
<name>A0A974WJW4_9BACT</name>
<proteinExistence type="predicted"/>
<feature type="signal peptide" evidence="4">
    <location>
        <begin position="1"/>
        <end position="19"/>
    </location>
</feature>
<accession>A0A974WJW4</accession>
<dbReference type="PANTHER" id="PTHR12302">
    <property type="entry name" value="EBNA2 BINDING PROTEIN P100"/>
    <property type="match status" value="1"/>
</dbReference>
<evidence type="ECO:0000313" key="7">
    <source>
        <dbReference type="Proteomes" id="UP000662783"/>
    </source>
</evidence>
<evidence type="ECO:0000256" key="4">
    <source>
        <dbReference type="SAM" id="SignalP"/>
    </source>
</evidence>
<dbReference type="EMBL" id="CP070608">
    <property type="protein sequence ID" value="QSE98557.1"/>
    <property type="molecule type" value="Genomic_DNA"/>
</dbReference>
<dbReference type="AlphaFoldDB" id="A0A974WJW4"/>
<sequence>MIRRVSTVLFSLITVIASAQTYDQDFTGKVVNVIDGNTIEVENENDEVIKFILSEVDCPEPGQTLSEEAKAFTEDLILKKKVQVELKGKDWLGNRLAVITLKNGTVLHEELLKEGLAWADRKASSTSSNLEASAKAKKIGLWTENEPTPPWIYRRQQTMMQAKSR</sequence>
<dbReference type="GO" id="GO:0016787">
    <property type="term" value="F:hydrolase activity"/>
    <property type="evidence" value="ECO:0007669"/>
    <property type="project" value="UniProtKB-KW"/>
</dbReference>
<dbReference type="SMART" id="SM00318">
    <property type="entry name" value="SNc"/>
    <property type="match status" value="1"/>
</dbReference>
<dbReference type="GO" id="GO:0004519">
    <property type="term" value="F:endonuclease activity"/>
    <property type="evidence" value="ECO:0007669"/>
    <property type="project" value="UniProtKB-KW"/>
</dbReference>
<evidence type="ECO:0000313" key="6">
    <source>
        <dbReference type="EMBL" id="QSE98557.1"/>
    </source>
</evidence>
<dbReference type="RefSeq" id="WP_205723071.1">
    <property type="nucleotide sequence ID" value="NZ_CP070608.1"/>
</dbReference>
<evidence type="ECO:0000256" key="2">
    <source>
        <dbReference type="ARBA" id="ARBA00022759"/>
    </source>
</evidence>
<reference evidence="6" key="1">
    <citation type="submission" date="2021-02" db="EMBL/GenBank/DDBJ databases">
        <title>Fulvivirga sp. S481 isolated from sea water.</title>
        <authorList>
            <person name="Bae S.S."/>
            <person name="Baek K."/>
        </authorList>
    </citation>
    <scope>NUCLEOTIDE SEQUENCE</scope>
    <source>
        <strain evidence="6">S481</strain>
    </source>
</reference>
<dbReference type="InterPro" id="IPR035437">
    <property type="entry name" value="SNase_OB-fold_sf"/>
</dbReference>